<dbReference type="STRING" id="1387353.BSF38_01777"/>
<dbReference type="Proteomes" id="UP000186309">
    <property type="component" value="Chromosome"/>
</dbReference>
<name>A0A1U7CN23_9BACT</name>
<dbReference type="OrthoDB" id="9146593at2"/>
<reference evidence="2" key="1">
    <citation type="submission" date="2016-12" db="EMBL/GenBank/DDBJ databases">
        <title>Comparative genomics of four Isosphaeraceae planctomycetes: a common pool of plasmids and glycoside hydrolase genes.</title>
        <authorList>
            <person name="Ivanova A."/>
        </authorList>
    </citation>
    <scope>NUCLEOTIDE SEQUENCE [LARGE SCALE GENOMIC DNA]</scope>
    <source>
        <strain evidence="2">PX4</strain>
    </source>
</reference>
<protein>
    <recommendedName>
        <fullName evidence="3">DUF1552 domain-containing protein</fullName>
    </recommendedName>
</protein>
<dbReference type="KEGG" id="pbor:BSF38_01777"/>
<dbReference type="EMBL" id="CP019082">
    <property type="protein sequence ID" value="APW60309.1"/>
    <property type="molecule type" value="Genomic_DNA"/>
</dbReference>
<dbReference type="PROSITE" id="PS51318">
    <property type="entry name" value="TAT"/>
    <property type="match status" value="1"/>
</dbReference>
<dbReference type="Pfam" id="PF07586">
    <property type="entry name" value="HXXSHH"/>
    <property type="match status" value="1"/>
</dbReference>
<evidence type="ECO:0000313" key="2">
    <source>
        <dbReference type="Proteomes" id="UP000186309"/>
    </source>
</evidence>
<keyword evidence="2" id="KW-1185">Reference proteome</keyword>
<dbReference type="RefSeq" id="WP_076344856.1">
    <property type="nucleotide sequence ID" value="NZ_CP019082.1"/>
</dbReference>
<dbReference type="InterPro" id="IPR011447">
    <property type="entry name" value="DUF1552"/>
</dbReference>
<dbReference type="InterPro" id="IPR006311">
    <property type="entry name" value="TAT_signal"/>
</dbReference>
<accession>A0A1U7CN23</accession>
<sequence length="449" mass="49060">MSRPSRISRRAILRGVGATIALPWMEAMAPAAGLGGPSGAAPVAPKRMAFFYVPNGVHMQDWKPKDEGAGYNLPWILEPLASVKDDLLVLSGLEQHNGQALGDGPGDHARSLSSFLTGAHPYKTDGANIKVGISVDQMAAVHIGGRTRLPSLELGIERGGQSGNCDSGYSCAYSSNISWRSATTPMAKEVNPRFVFDRLFSGRGKTGTAAERQKRELYERSILDYVLEDAQSLRGRIGLNDRRKMDEYLTSVREIEQRIAKAETPVQLDGGVARPSGVPKDYAEHVRLMFELIALAFQTDTTRICTFMFANEGSSRPYPFLDVPEGHHDLSHHGGDAKKHAKIRKINRFHIEEFGRLLTRLKSIREGDQSVLDNSMIVYGSGIGDGDRHNHDDLPVLFAGKGGGSIKTGRHVVYKPEPLNNLYLSMLDKMGVPCDRIGDSTGKLGKLDG</sequence>
<evidence type="ECO:0000313" key="1">
    <source>
        <dbReference type="EMBL" id="APW60309.1"/>
    </source>
</evidence>
<gene>
    <name evidence="1" type="ORF">BSF38_01777</name>
</gene>
<organism evidence="1 2">
    <name type="scientific">Paludisphaera borealis</name>
    <dbReference type="NCBI Taxonomy" id="1387353"/>
    <lineage>
        <taxon>Bacteria</taxon>
        <taxon>Pseudomonadati</taxon>
        <taxon>Planctomycetota</taxon>
        <taxon>Planctomycetia</taxon>
        <taxon>Isosphaerales</taxon>
        <taxon>Isosphaeraceae</taxon>
        <taxon>Paludisphaera</taxon>
    </lineage>
</organism>
<proteinExistence type="predicted"/>
<dbReference type="AlphaFoldDB" id="A0A1U7CN23"/>
<evidence type="ECO:0008006" key="3">
    <source>
        <dbReference type="Google" id="ProtNLM"/>
    </source>
</evidence>